<evidence type="ECO:0000256" key="4">
    <source>
        <dbReference type="PROSITE-ProRule" id="PRU01161"/>
    </source>
</evidence>
<evidence type="ECO:0000256" key="3">
    <source>
        <dbReference type="ARBA" id="ARBA00023098"/>
    </source>
</evidence>
<feature type="short sequence motif" description="DGA/G" evidence="4">
    <location>
        <begin position="161"/>
        <end position="163"/>
    </location>
</feature>
<name>A0ABX6I944_9BACI</name>
<dbReference type="CDD" id="cd07208">
    <property type="entry name" value="Pat_hypo_Ecoli_yjju_like"/>
    <property type="match status" value="1"/>
</dbReference>
<protein>
    <submittedName>
        <fullName evidence="6">Patatin family protein</fullName>
    </submittedName>
</protein>
<dbReference type="InterPro" id="IPR016035">
    <property type="entry name" value="Acyl_Trfase/lysoPLipase"/>
</dbReference>
<evidence type="ECO:0000313" key="6">
    <source>
        <dbReference type="EMBL" id="QHH91323.1"/>
    </source>
</evidence>
<organism evidence="6 7">
    <name type="scientific">Bacillus pacificus</name>
    <dbReference type="NCBI Taxonomy" id="2026187"/>
    <lineage>
        <taxon>Bacteria</taxon>
        <taxon>Bacillati</taxon>
        <taxon>Bacillota</taxon>
        <taxon>Bacilli</taxon>
        <taxon>Bacillales</taxon>
        <taxon>Bacillaceae</taxon>
        <taxon>Bacillus</taxon>
        <taxon>Bacillus cereus group</taxon>
    </lineage>
</organism>
<reference evidence="6 7" key="1">
    <citation type="submission" date="2019-07" db="EMBL/GenBank/DDBJ databases">
        <authorList>
            <person name="Yu W.S."/>
            <person name="Cheong H.-M."/>
            <person name="Choi Y."/>
            <person name="Hwang K.J."/>
            <person name="Jung K."/>
            <person name="Lee S."/>
            <person name="Choi C."/>
        </authorList>
    </citation>
    <scope>NUCLEOTIDE SEQUENCE [LARGE SCALE GENOMIC DNA]</scope>
    <source>
        <strain evidence="6 7">NCCP 15909</strain>
    </source>
</reference>
<dbReference type="Proteomes" id="UP000464796">
    <property type="component" value="Chromosome"/>
</dbReference>
<gene>
    <name evidence="6" type="ORF">FPL01_23585</name>
</gene>
<dbReference type="InterPro" id="IPR002641">
    <property type="entry name" value="PNPLA_dom"/>
</dbReference>
<keyword evidence="3 4" id="KW-0443">Lipid metabolism</keyword>
<dbReference type="InterPro" id="IPR045943">
    <property type="entry name" value="DUF6363"/>
</dbReference>
<feature type="domain" description="PNPLA" evidence="5">
    <location>
        <begin position="7"/>
        <end position="174"/>
    </location>
</feature>
<evidence type="ECO:0000313" key="7">
    <source>
        <dbReference type="Proteomes" id="UP000464796"/>
    </source>
</evidence>
<dbReference type="EMBL" id="CP041979">
    <property type="protein sequence ID" value="QHH91323.1"/>
    <property type="molecule type" value="Genomic_DNA"/>
</dbReference>
<dbReference type="Gene3D" id="3.40.1090.10">
    <property type="entry name" value="Cytosolic phospholipase A2 catalytic domain"/>
    <property type="match status" value="2"/>
</dbReference>
<dbReference type="SUPFAM" id="SSF52151">
    <property type="entry name" value="FabD/lysophospholipase-like"/>
    <property type="match status" value="1"/>
</dbReference>
<proteinExistence type="predicted"/>
<feature type="short sequence motif" description="GXGXXG" evidence="4">
    <location>
        <begin position="11"/>
        <end position="16"/>
    </location>
</feature>
<dbReference type="PANTHER" id="PTHR14226:SF25">
    <property type="entry name" value="PHOSPHOESTERASE"/>
    <property type="match status" value="1"/>
</dbReference>
<evidence type="ECO:0000256" key="2">
    <source>
        <dbReference type="ARBA" id="ARBA00022963"/>
    </source>
</evidence>
<evidence type="ECO:0000256" key="1">
    <source>
        <dbReference type="ARBA" id="ARBA00022801"/>
    </source>
</evidence>
<dbReference type="InterPro" id="IPR037483">
    <property type="entry name" value="YjjU-like"/>
</dbReference>
<keyword evidence="2 4" id="KW-0442">Lipid degradation</keyword>
<dbReference type="Pfam" id="PF19890">
    <property type="entry name" value="DUF6363"/>
    <property type="match status" value="1"/>
</dbReference>
<dbReference type="Pfam" id="PF01734">
    <property type="entry name" value="Patatin"/>
    <property type="match status" value="1"/>
</dbReference>
<keyword evidence="1 4" id="KW-0378">Hydrolase</keyword>
<feature type="active site" description="Proton acceptor" evidence="4">
    <location>
        <position position="161"/>
    </location>
</feature>
<feature type="active site" description="Nucleophile" evidence="4">
    <location>
        <position position="40"/>
    </location>
</feature>
<feature type="short sequence motif" description="GXSXG" evidence="4">
    <location>
        <begin position="38"/>
        <end position="42"/>
    </location>
</feature>
<evidence type="ECO:0000259" key="5">
    <source>
        <dbReference type="PROSITE" id="PS51635"/>
    </source>
</evidence>
<dbReference type="InterPro" id="IPR050301">
    <property type="entry name" value="NTE"/>
</dbReference>
<dbReference type="PANTHER" id="PTHR14226">
    <property type="entry name" value="NEUROPATHY TARGET ESTERASE/SWISS CHEESE D.MELANOGASTER"/>
    <property type="match status" value="1"/>
</dbReference>
<accession>A0ABX6I944</accession>
<keyword evidence="7" id="KW-1185">Reference proteome</keyword>
<sequence length="286" mass="32984">MLENTGLVLEGGGMRGVYTGGILEYFMEQDLYFPYVIGVSAGACHAASYLSRQRNRNKTVNIDYASHPKYLSYKNLWRKRQLFDMDFIFHEIPEKHVPFDFETYFNSPERFLVGTTDCETGQSVYFEKEGTNDDALNLLQASSSLPFIAPVVNYRGKQLLDGGISDPIPVRKAQEDGFKKSVVILTRNHGYAKKKSRFGWIAAKAYKKYPNLVNTMLNRYEVYNETLHYIEKEEQAGNLFVIRPEVPLQVDRMEKDTAKLQNLYEQGYEDAKRQFADLQAFLQNND</sequence>
<dbReference type="PROSITE" id="PS51635">
    <property type="entry name" value="PNPLA"/>
    <property type="match status" value="1"/>
</dbReference>